<dbReference type="GO" id="GO:0006689">
    <property type="term" value="P:ganglioside catabolic process"/>
    <property type="evidence" value="ECO:0007669"/>
    <property type="project" value="TreeGrafter"/>
</dbReference>
<dbReference type="SUPFAM" id="SSF49899">
    <property type="entry name" value="Concanavalin A-like lectins/glucanases"/>
    <property type="match status" value="1"/>
</dbReference>
<dbReference type="Proteomes" id="UP000319852">
    <property type="component" value="Chromosome"/>
</dbReference>
<accession>A0A517MVA8</accession>
<evidence type="ECO:0000256" key="3">
    <source>
        <dbReference type="ARBA" id="ARBA00012733"/>
    </source>
</evidence>
<dbReference type="Gene3D" id="2.60.120.200">
    <property type="match status" value="1"/>
</dbReference>
<dbReference type="GO" id="GO:0009313">
    <property type="term" value="P:oligosaccharide catabolic process"/>
    <property type="evidence" value="ECO:0007669"/>
    <property type="project" value="TreeGrafter"/>
</dbReference>
<keyword evidence="6" id="KW-1185">Reference proteome</keyword>
<protein>
    <recommendedName>
        <fullName evidence="3">exo-alpha-sialidase</fullName>
        <ecNumber evidence="3">3.2.1.18</ecNumber>
    </recommendedName>
</protein>
<dbReference type="Gene3D" id="2.120.10.10">
    <property type="match status" value="1"/>
</dbReference>
<proteinExistence type="inferred from homology"/>
<dbReference type="InterPro" id="IPR026856">
    <property type="entry name" value="Sialidase_fam"/>
</dbReference>
<evidence type="ECO:0000256" key="1">
    <source>
        <dbReference type="ARBA" id="ARBA00000427"/>
    </source>
</evidence>
<dbReference type="InterPro" id="IPR013320">
    <property type="entry name" value="ConA-like_dom_sf"/>
</dbReference>
<dbReference type="PANTHER" id="PTHR10628">
    <property type="entry name" value="SIALIDASE"/>
    <property type="match status" value="1"/>
</dbReference>
<dbReference type="OrthoDB" id="235891at2"/>
<dbReference type="Pfam" id="PF13385">
    <property type="entry name" value="Laminin_G_3"/>
    <property type="match status" value="1"/>
</dbReference>
<dbReference type="AlphaFoldDB" id="A0A517MVA8"/>
<dbReference type="CDD" id="cd00110">
    <property type="entry name" value="LamG"/>
    <property type="match status" value="1"/>
</dbReference>
<dbReference type="CDD" id="cd15482">
    <property type="entry name" value="Sialidase_non-viral"/>
    <property type="match status" value="1"/>
</dbReference>
<evidence type="ECO:0000313" key="6">
    <source>
        <dbReference type="Proteomes" id="UP000319852"/>
    </source>
</evidence>
<comment type="catalytic activity">
    <reaction evidence="1">
        <text>Hydrolysis of alpha-(2-&gt;3)-, alpha-(2-&gt;6)-, alpha-(2-&gt;8)- glycosidic linkages of terminal sialic acid residues in oligosaccharides, glycoproteins, glycolipids, colominic acid and synthetic substrates.</text>
        <dbReference type="EC" id="3.2.1.18"/>
    </reaction>
</comment>
<evidence type="ECO:0000313" key="5">
    <source>
        <dbReference type="EMBL" id="QDS98806.1"/>
    </source>
</evidence>
<dbReference type="Pfam" id="PF13088">
    <property type="entry name" value="BNR_2"/>
    <property type="match status" value="1"/>
</dbReference>
<dbReference type="PROSITE" id="PS50025">
    <property type="entry name" value="LAM_G_DOMAIN"/>
    <property type="match status" value="1"/>
</dbReference>
<dbReference type="InterPro" id="IPR001791">
    <property type="entry name" value="Laminin_G"/>
</dbReference>
<dbReference type="InterPro" id="IPR011040">
    <property type="entry name" value="Sialidase"/>
</dbReference>
<evidence type="ECO:0000256" key="2">
    <source>
        <dbReference type="ARBA" id="ARBA00009348"/>
    </source>
</evidence>
<sequence length="597" mass="65956">MILRNRKRFRPSPFLVCFALLATCFLARPVYGQLLREVTVFESGEDGYHTYRVPAILRAADGALLAFCEGRKNSAADTGNIDVVLKRSTDGGQTWGPLIIATDFGPHTSGNPSPIVDRSTGRVVMLTNQNLAEDGQGKIQAGLAESTRTAWVNYSDDHGKSWTNPVEITAQVKRPDWRWLAFGPAHGIQLTRGEHRGRLLVGAVQNGPSSNGAFAVFSDDGGESWQRGDGVESAKNMRPSESVAVELVDGSIQLNSRNRGGHERQRVIAYSRDDGATFPDTGLAAELIDPRVQGSVLRVAAVDEGDDHNEILFSNPAHTNARRKLTVRSSFDETKTWNKGKLIHRGPSAYSDLVELNDGAAGLLYEHGCQNRYERIRFASWPAGWLDDPTQVQFDFAQPPEQGAIQSTRGRPLSAKVEGYLKRTTSDAVGTDGMAWQFNAPGEFVRLCDEEYQIFDFENEDSFTLEITFRTSKKRSKKQGALISKDKGPNSPSYWLRLEGGQAKFLVSDGESVVSILGGKQLNDGKWHHVAAVRDTANWQLRLYVDDRLAARQDDVTHDDLSNDSDLLIGAFNHGRDKQFYGEIDFVRICSAAVNPE</sequence>
<dbReference type="KEGG" id="amob:HG15A2_20910"/>
<dbReference type="SUPFAM" id="SSF50939">
    <property type="entry name" value="Sialidases"/>
    <property type="match status" value="1"/>
</dbReference>
<feature type="domain" description="Laminin G" evidence="4">
    <location>
        <begin position="444"/>
        <end position="597"/>
    </location>
</feature>
<organism evidence="5 6">
    <name type="scientific">Adhaeretor mobilis</name>
    <dbReference type="NCBI Taxonomy" id="1930276"/>
    <lineage>
        <taxon>Bacteria</taxon>
        <taxon>Pseudomonadati</taxon>
        <taxon>Planctomycetota</taxon>
        <taxon>Planctomycetia</taxon>
        <taxon>Pirellulales</taxon>
        <taxon>Lacipirellulaceae</taxon>
        <taxon>Adhaeretor</taxon>
    </lineage>
</organism>
<evidence type="ECO:0000259" key="4">
    <source>
        <dbReference type="PROSITE" id="PS50025"/>
    </source>
</evidence>
<gene>
    <name evidence="5" type="primary">nedA_2</name>
    <name evidence="5" type="ORF">HG15A2_20910</name>
</gene>
<dbReference type="GO" id="GO:0004308">
    <property type="term" value="F:exo-alpha-sialidase activity"/>
    <property type="evidence" value="ECO:0007669"/>
    <property type="project" value="UniProtKB-EC"/>
</dbReference>
<dbReference type="RefSeq" id="WP_145060060.1">
    <property type="nucleotide sequence ID" value="NZ_CP036263.1"/>
</dbReference>
<dbReference type="EC" id="3.2.1.18" evidence="3"/>
<keyword evidence="5" id="KW-0326">Glycosidase</keyword>
<name>A0A517MVA8_9BACT</name>
<dbReference type="GO" id="GO:0016020">
    <property type="term" value="C:membrane"/>
    <property type="evidence" value="ECO:0007669"/>
    <property type="project" value="TreeGrafter"/>
</dbReference>
<reference evidence="5 6" key="1">
    <citation type="submission" date="2019-02" db="EMBL/GenBank/DDBJ databases">
        <title>Deep-cultivation of Planctomycetes and their phenomic and genomic characterization uncovers novel biology.</title>
        <authorList>
            <person name="Wiegand S."/>
            <person name="Jogler M."/>
            <person name="Boedeker C."/>
            <person name="Pinto D."/>
            <person name="Vollmers J."/>
            <person name="Rivas-Marin E."/>
            <person name="Kohn T."/>
            <person name="Peeters S.H."/>
            <person name="Heuer A."/>
            <person name="Rast P."/>
            <person name="Oberbeckmann S."/>
            <person name="Bunk B."/>
            <person name="Jeske O."/>
            <person name="Meyerdierks A."/>
            <person name="Storesund J.E."/>
            <person name="Kallscheuer N."/>
            <person name="Luecker S."/>
            <person name="Lage O.M."/>
            <person name="Pohl T."/>
            <person name="Merkel B.J."/>
            <person name="Hornburger P."/>
            <person name="Mueller R.-W."/>
            <person name="Bruemmer F."/>
            <person name="Labrenz M."/>
            <person name="Spormann A.M."/>
            <person name="Op den Camp H."/>
            <person name="Overmann J."/>
            <person name="Amann R."/>
            <person name="Jetten M.S.M."/>
            <person name="Mascher T."/>
            <person name="Medema M.H."/>
            <person name="Devos D.P."/>
            <person name="Kaster A.-K."/>
            <person name="Ovreas L."/>
            <person name="Rohde M."/>
            <person name="Galperin M.Y."/>
            <person name="Jogler C."/>
        </authorList>
    </citation>
    <scope>NUCLEOTIDE SEQUENCE [LARGE SCALE GENOMIC DNA]</scope>
    <source>
        <strain evidence="5 6">HG15A2</strain>
    </source>
</reference>
<dbReference type="PANTHER" id="PTHR10628:SF30">
    <property type="entry name" value="EXO-ALPHA-SIALIDASE"/>
    <property type="match status" value="1"/>
</dbReference>
<dbReference type="InterPro" id="IPR036278">
    <property type="entry name" value="Sialidase_sf"/>
</dbReference>
<dbReference type="EMBL" id="CP036263">
    <property type="protein sequence ID" value="QDS98806.1"/>
    <property type="molecule type" value="Genomic_DNA"/>
</dbReference>
<dbReference type="GO" id="GO:0005737">
    <property type="term" value="C:cytoplasm"/>
    <property type="evidence" value="ECO:0007669"/>
    <property type="project" value="TreeGrafter"/>
</dbReference>
<comment type="similarity">
    <text evidence="2">Belongs to the glycosyl hydrolase 33 family.</text>
</comment>
<dbReference type="SMART" id="SM00282">
    <property type="entry name" value="LamG"/>
    <property type="match status" value="1"/>
</dbReference>
<keyword evidence="5" id="KW-0378">Hydrolase</keyword>